<dbReference type="AlphaFoldDB" id="A0A059G5Y5"/>
<comment type="caution">
    <text evidence="4">The sequence shown here is derived from an EMBL/GenBank/DDBJ whole genome shotgun (WGS) entry which is preliminary data.</text>
</comment>
<keyword evidence="1" id="KW-0812">Transmembrane</keyword>
<name>A0A059G5Y5_9PROT</name>
<evidence type="ECO:0000313" key="5">
    <source>
        <dbReference type="Proteomes" id="UP000024942"/>
    </source>
</evidence>
<evidence type="ECO:0000259" key="3">
    <source>
        <dbReference type="Pfam" id="PF16220"/>
    </source>
</evidence>
<keyword evidence="5" id="KW-1185">Reference proteome</keyword>
<dbReference type="RefSeq" id="WP_035539337.1">
    <property type="nucleotide sequence ID" value="NZ_ARYL01000020.1"/>
</dbReference>
<dbReference type="PANTHER" id="PTHR30273">
    <property type="entry name" value="PERIPLASMIC SIGNAL SENSOR AND SIGMA FACTOR ACTIVATOR FECR-RELATED"/>
    <property type="match status" value="1"/>
</dbReference>
<feature type="domain" description="FecR N-terminal" evidence="3">
    <location>
        <begin position="13"/>
        <end position="52"/>
    </location>
</feature>
<dbReference type="PATRIC" id="fig|1280953.3.peg.2643"/>
<sequence>MTKDESASRLKIAAHWYAELREPDADHRTWDKFRAWEGSDPANRAAFQQVEASLSLLEGSSLAAPGAGNGYGSSATQSASRKPARVRLYWLTGIAAVLVLAVVSVVTFSPPSAPVAQVYATAIGDTRDVTLEDGSRVTLNTDTELAVTYTDSERRIQLAHGQALFSVMKGTRPFIVAAGGSETRALGTRFEVYRGPDDVAVTLVEGSVSVLPETAGQGSAAPDVGEERAATVLVPGDRLVLRGGAIASLTQVDTSEALAWQSGILQFRDVTLGEAIAELNRYSETKIRVDDPALAQERLSGAFAAGDQDTFAETLKLYLPVAVHRKDKIILIASAGRVSP</sequence>
<dbReference type="Pfam" id="PF16220">
    <property type="entry name" value="DUF4880"/>
    <property type="match status" value="1"/>
</dbReference>
<proteinExistence type="predicted"/>
<feature type="domain" description="FecR protein" evidence="2">
    <location>
        <begin position="118"/>
        <end position="208"/>
    </location>
</feature>
<keyword evidence="1" id="KW-0472">Membrane</keyword>
<dbReference type="eggNOG" id="COG3712">
    <property type="taxonomic scope" value="Bacteria"/>
</dbReference>
<dbReference type="PANTHER" id="PTHR30273:SF2">
    <property type="entry name" value="PROTEIN FECR"/>
    <property type="match status" value="1"/>
</dbReference>
<reference evidence="4 5" key="1">
    <citation type="journal article" date="2014" name="Antonie Van Leeuwenhoek">
        <title>Hyphomonas beringensis sp. nov. and Hyphomonas chukchiensis sp. nov., isolated from surface seawater of the Bering Sea and Chukchi Sea.</title>
        <authorList>
            <person name="Li C."/>
            <person name="Lai Q."/>
            <person name="Li G."/>
            <person name="Dong C."/>
            <person name="Wang J."/>
            <person name="Liao Y."/>
            <person name="Shao Z."/>
        </authorList>
    </citation>
    <scope>NUCLEOTIDE SEQUENCE [LARGE SCALE GENOMIC DNA]</scope>
    <source>
        <strain evidence="4 5">SCH89</strain>
    </source>
</reference>
<evidence type="ECO:0000313" key="4">
    <source>
        <dbReference type="EMBL" id="KDA01863.1"/>
    </source>
</evidence>
<evidence type="ECO:0000256" key="1">
    <source>
        <dbReference type="SAM" id="Phobius"/>
    </source>
</evidence>
<dbReference type="Gene3D" id="2.60.120.1440">
    <property type="match status" value="1"/>
</dbReference>
<feature type="transmembrane region" description="Helical" evidence="1">
    <location>
        <begin position="88"/>
        <end position="108"/>
    </location>
</feature>
<dbReference type="EMBL" id="ARYL01000020">
    <property type="protein sequence ID" value="KDA01863.1"/>
    <property type="molecule type" value="Genomic_DNA"/>
</dbReference>
<dbReference type="OrthoDB" id="7462608at2"/>
<dbReference type="Proteomes" id="UP000024942">
    <property type="component" value="Unassembled WGS sequence"/>
</dbReference>
<accession>A0A059G5Y5</accession>
<keyword evidence="1" id="KW-1133">Transmembrane helix</keyword>
<dbReference type="PIRSF" id="PIRSF018266">
    <property type="entry name" value="FecR"/>
    <property type="match status" value="1"/>
</dbReference>
<dbReference type="Gene3D" id="3.55.50.30">
    <property type="match status" value="1"/>
</dbReference>
<organism evidence="4 5">
    <name type="scientific">Hyphomonas oceanitis SCH89</name>
    <dbReference type="NCBI Taxonomy" id="1280953"/>
    <lineage>
        <taxon>Bacteria</taxon>
        <taxon>Pseudomonadati</taxon>
        <taxon>Pseudomonadota</taxon>
        <taxon>Alphaproteobacteria</taxon>
        <taxon>Hyphomonadales</taxon>
        <taxon>Hyphomonadaceae</taxon>
        <taxon>Hyphomonas</taxon>
    </lineage>
</organism>
<dbReference type="GO" id="GO:0016989">
    <property type="term" value="F:sigma factor antagonist activity"/>
    <property type="evidence" value="ECO:0007669"/>
    <property type="project" value="TreeGrafter"/>
</dbReference>
<dbReference type="Pfam" id="PF04773">
    <property type="entry name" value="FecR"/>
    <property type="match status" value="1"/>
</dbReference>
<dbReference type="STRING" id="1280953.HOC_13139"/>
<dbReference type="InterPro" id="IPR006860">
    <property type="entry name" value="FecR"/>
</dbReference>
<gene>
    <name evidence="4" type="ORF">HOC_13139</name>
</gene>
<dbReference type="InterPro" id="IPR032623">
    <property type="entry name" value="FecR_N"/>
</dbReference>
<dbReference type="InterPro" id="IPR012373">
    <property type="entry name" value="Ferrdict_sens_TM"/>
</dbReference>
<evidence type="ECO:0000259" key="2">
    <source>
        <dbReference type="Pfam" id="PF04773"/>
    </source>
</evidence>
<protein>
    <submittedName>
        <fullName evidence="4">Transcriptional regulator</fullName>
    </submittedName>
</protein>